<dbReference type="Pfam" id="PF07396">
    <property type="entry name" value="Porin_O_P"/>
    <property type="match status" value="1"/>
</dbReference>
<feature type="compositionally biased region" description="Low complexity" evidence="1">
    <location>
        <begin position="461"/>
        <end position="479"/>
    </location>
</feature>
<sequence>MNHRWSQRLASGAGAAWLVGFAPTAPALTDEQRFERLERHILELEKRLEHSETENAKLRAKLPPATAEPPTKTSAVDPQMKALDQKVKVLERKLEVDKEAADNAKKASAKIEAGPDTGFRITSADGENQLRLRGFVQADGDFFLDDNPHNGEGVGLNAAGQPNPIQAGTGLGVDKFTIRRARLQFAGTLFKHADFLVAPDFGGGQARLFDATLDLHYFRFASLAVGKQKAPISLERIQAAPNILFVERAYPTELAPNRDIGVMLHGEFGKPGYEPKYTFVNQSTEFLSYQFGVFNGTADNQAVQNSDTATFDDKSFDGRIFSHPFQHSGVESLEGLGLGVAGSYGTPTNQNNLPALVSPGQNNILTYATGTTQAGSSTAVAVTQANTPATGKQTITTTTTTTTTSFSAALADGERYRIYPQAYWYWGPFGLFGEYAYSSQDLAVQQTDTTTTAVKTDVRSTVASNTTSTTSKTTTSASANGPRNVNPTRQNNQAWQIAASYVLTGEDNTFQGIKPRHPFNPFEGQWGAWQLAARWSELDIDKDTFKNFGTASKPVYLFSDPRSSVQHATSWAVGFNWWLNQNLKFMADYEQTHFEGGAVNTDKQAVDRPTEKVFFTRFQFTY</sequence>
<dbReference type="SUPFAM" id="SSF56935">
    <property type="entry name" value="Porins"/>
    <property type="match status" value="1"/>
</dbReference>
<organism evidence="2 3">
    <name type="scientific">Methylomagnum ishizawai</name>
    <dbReference type="NCBI Taxonomy" id="1760988"/>
    <lineage>
        <taxon>Bacteria</taxon>
        <taxon>Pseudomonadati</taxon>
        <taxon>Pseudomonadota</taxon>
        <taxon>Gammaproteobacteria</taxon>
        <taxon>Methylococcales</taxon>
        <taxon>Methylococcaceae</taxon>
        <taxon>Methylomagnum</taxon>
    </lineage>
</organism>
<feature type="region of interest" description="Disordered" evidence="1">
    <location>
        <begin position="461"/>
        <end position="488"/>
    </location>
</feature>
<reference evidence="2 3" key="1">
    <citation type="submission" date="2016-12" db="EMBL/GenBank/DDBJ databases">
        <authorList>
            <person name="Song W.-J."/>
            <person name="Kurnit D.M."/>
        </authorList>
    </citation>
    <scope>NUCLEOTIDE SEQUENCE [LARGE SCALE GENOMIC DNA]</scope>
    <source>
        <strain evidence="2 3">175</strain>
    </source>
</reference>
<evidence type="ECO:0000256" key="1">
    <source>
        <dbReference type="SAM" id="MobiDB-lite"/>
    </source>
</evidence>
<feature type="compositionally biased region" description="Basic and acidic residues" evidence="1">
    <location>
        <begin position="48"/>
        <end position="57"/>
    </location>
</feature>
<gene>
    <name evidence="2" type="ORF">SAMN02949497_4341</name>
</gene>
<dbReference type="InterPro" id="IPR023614">
    <property type="entry name" value="Porin_dom_sf"/>
</dbReference>
<dbReference type="EMBL" id="FXAM01000001">
    <property type="protein sequence ID" value="SMF96927.1"/>
    <property type="molecule type" value="Genomic_DNA"/>
</dbReference>
<feature type="region of interest" description="Disordered" evidence="1">
    <location>
        <begin position="48"/>
        <end position="77"/>
    </location>
</feature>
<keyword evidence="3" id="KW-1185">Reference proteome</keyword>
<dbReference type="RefSeq" id="WP_085215772.1">
    <property type="nucleotide sequence ID" value="NZ_FXAM01000001.1"/>
</dbReference>
<dbReference type="OrthoDB" id="9807854at2"/>
<evidence type="ECO:0000313" key="2">
    <source>
        <dbReference type="EMBL" id="SMF96927.1"/>
    </source>
</evidence>
<dbReference type="Gene3D" id="2.40.160.10">
    <property type="entry name" value="Porin"/>
    <property type="match status" value="1"/>
</dbReference>
<dbReference type="STRING" id="1760988.SAMN02949497_4341"/>
<accession>A0A1Y6D2Q0</accession>
<dbReference type="InterPro" id="IPR010870">
    <property type="entry name" value="Porin_O/P"/>
</dbReference>
<name>A0A1Y6D2Q0_9GAMM</name>
<dbReference type="Proteomes" id="UP000192923">
    <property type="component" value="Unassembled WGS sequence"/>
</dbReference>
<protein>
    <submittedName>
        <fullName evidence="2">Phosphate-selective porin OprO and OprP</fullName>
    </submittedName>
</protein>
<dbReference type="AlphaFoldDB" id="A0A1Y6D2Q0"/>
<evidence type="ECO:0000313" key="3">
    <source>
        <dbReference type="Proteomes" id="UP000192923"/>
    </source>
</evidence>
<proteinExistence type="predicted"/>